<dbReference type="GO" id="GO:0043801">
    <property type="term" value="F:hexulose-6-phosphate synthase activity"/>
    <property type="evidence" value="ECO:0007669"/>
    <property type="project" value="UniProtKB-EC"/>
</dbReference>
<dbReference type="GO" id="GO:0033982">
    <property type="term" value="F:3-dehydro-L-gulonate-6-phosphate decarboxylase activity"/>
    <property type="evidence" value="ECO:0007669"/>
    <property type="project" value="TreeGrafter"/>
</dbReference>
<dbReference type="Proteomes" id="UP000295788">
    <property type="component" value="Unassembled WGS sequence"/>
</dbReference>
<dbReference type="RefSeq" id="WP_132770177.1">
    <property type="nucleotide sequence ID" value="NZ_SMAB01000021.1"/>
</dbReference>
<dbReference type="InterPro" id="IPR011060">
    <property type="entry name" value="RibuloseP-bd_barrel"/>
</dbReference>
<dbReference type="GO" id="GO:0019854">
    <property type="term" value="P:L-ascorbic acid catabolic process"/>
    <property type="evidence" value="ECO:0007669"/>
    <property type="project" value="TreeGrafter"/>
</dbReference>
<accession>A0A4R3K8Z4</accession>
<dbReference type="GO" id="GO:0006207">
    <property type="term" value="P:'de novo' pyrimidine nucleobase biosynthetic process"/>
    <property type="evidence" value="ECO:0007669"/>
    <property type="project" value="InterPro"/>
</dbReference>
<evidence type="ECO:0000259" key="8">
    <source>
        <dbReference type="SMART" id="SM00934"/>
    </source>
</evidence>
<evidence type="ECO:0000256" key="6">
    <source>
        <dbReference type="ARBA" id="ARBA00023239"/>
    </source>
</evidence>
<dbReference type="SMART" id="SM00934">
    <property type="entry name" value="OMPdecase"/>
    <property type="match status" value="1"/>
</dbReference>
<dbReference type="PANTHER" id="PTHR35039:SF3">
    <property type="entry name" value="3-KETO-L-GULONATE-6-PHOSPHATE DECARBOXYLASE SGBH-RELATED"/>
    <property type="match status" value="1"/>
</dbReference>
<dbReference type="EC" id="4.1.2.43" evidence="4"/>
<dbReference type="PANTHER" id="PTHR35039">
    <property type="entry name" value="3-KETO-L-GULONATE-6-PHOSPHATE DECARBOXYLASE SGBH-RELATED"/>
    <property type="match status" value="1"/>
</dbReference>
<evidence type="ECO:0000256" key="2">
    <source>
        <dbReference type="ARBA" id="ARBA00005014"/>
    </source>
</evidence>
<comment type="similarity">
    <text evidence="3">Belongs to the HPS/KGPDC family. HPS subfamily.</text>
</comment>
<dbReference type="GO" id="GO:0006730">
    <property type="term" value="P:one-carbon metabolic process"/>
    <property type="evidence" value="ECO:0007669"/>
    <property type="project" value="UniProtKB-KW"/>
</dbReference>
<dbReference type="InterPro" id="IPR013785">
    <property type="entry name" value="Aldolase_TIM"/>
</dbReference>
<keyword evidence="6" id="KW-0456">Lyase</keyword>
<comment type="pathway">
    <text evidence="2">One-carbon metabolism; formaldehyde assimilation via RuMP pathway; D-fructose 6-phosphate from D-ribulose 5-phosphate and formaldehyde: step 1/2.</text>
</comment>
<keyword evidence="7" id="KW-0119">Carbohydrate metabolism</keyword>
<dbReference type="CDD" id="cd04726">
    <property type="entry name" value="KGPDC_HPS"/>
    <property type="match status" value="1"/>
</dbReference>
<dbReference type="Gene3D" id="3.20.20.70">
    <property type="entry name" value="Aldolase class I"/>
    <property type="match status" value="1"/>
</dbReference>
<dbReference type="EMBL" id="SMAB01000021">
    <property type="protein sequence ID" value="TCS79397.1"/>
    <property type="molecule type" value="Genomic_DNA"/>
</dbReference>
<reference evidence="9 10" key="1">
    <citation type="submission" date="2019-03" db="EMBL/GenBank/DDBJ databases">
        <title>Genomic Encyclopedia of Type Strains, Phase IV (KMG-IV): sequencing the most valuable type-strain genomes for metagenomic binning, comparative biology and taxonomic classification.</title>
        <authorList>
            <person name="Goeker M."/>
        </authorList>
    </citation>
    <scope>NUCLEOTIDE SEQUENCE [LARGE SCALE GENOMIC DNA]</scope>
    <source>
        <strain evidence="9 10">DSM 23802</strain>
    </source>
</reference>
<evidence type="ECO:0000256" key="5">
    <source>
        <dbReference type="ARBA" id="ARBA00022563"/>
    </source>
</evidence>
<keyword evidence="10" id="KW-1185">Reference proteome</keyword>
<protein>
    <recommendedName>
        <fullName evidence="4">3-hexulose-6-phosphate synthase</fullName>
        <ecNumber evidence="4">4.1.2.43</ecNumber>
    </recommendedName>
</protein>
<evidence type="ECO:0000313" key="9">
    <source>
        <dbReference type="EMBL" id="TCS79397.1"/>
    </source>
</evidence>
<comment type="caution">
    <text evidence="9">The sequence shown here is derived from an EMBL/GenBank/DDBJ whole genome shotgun (WGS) entry which is preliminary data.</text>
</comment>
<gene>
    <name evidence="9" type="ORF">EDD72_12122</name>
</gene>
<evidence type="ECO:0000256" key="1">
    <source>
        <dbReference type="ARBA" id="ARBA00000718"/>
    </source>
</evidence>
<evidence type="ECO:0000313" key="10">
    <source>
        <dbReference type="Proteomes" id="UP000295788"/>
    </source>
</evidence>
<comment type="catalytic activity">
    <reaction evidence="1">
        <text>D-ribulose 5-phosphate + formaldehyde = D-arabino-hex-3-ulose 6-phosphate</text>
        <dbReference type="Rhea" id="RHEA:25201"/>
        <dbReference type="ChEBI" id="CHEBI:16842"/>
        <dbReference type="ChEBI" id="CHEBI:58121"/>
        <dbReference type="ChEBI" id="CHEBI:58542"/>
        <dbReference type="EC" id="4.1.2.43"/>
    </reaction>
</comment>
<name>A0A4R3K8Z4_9BACI</name>
<sequence>MKIQLALDRLTKEQCFDIVRRTSDYIDWIEVGTGVIKEYGMSIVRKMREAYPQKTIVADMKTCDAGKYEAMQAFEAGADITTIMAFSSDKTIQDALDIAKRFNKRIMIDLLGVKDKKRIQELKALGVDLVSLHIGKDMQETISFEKDRFQLVEGLSGIEIAVAGGLDLKNIPMIIKNNRPNILIVGSAITKAERPNEIASKIKELIQ</sequence>
<dbReference type="FunFam" id="3.20.20.70:FF:000022">
    <property type="entry name" value="3-keto-L-gulonate-6-phosphate decarboxylase UlaD"/>
    <property type="match status" value="1"/>
</dbReference>
<dbReference type="SUPFAM" id="SSF51366">
    <property type="entry name" value="Ribulose-phoshate binding barrel"/>
    <property type="match status" value="1"/>
</dbReference>
<dbReference type="Pfam" id="PF00215">
    <property type="entry name" value="OMPdecase"/>
    <property type="match status" value="1"/>
</dbReference>
<feature type="domain" description="Orotidine 5'-phosphate decarboxylase" evidence="8">
    <location>
        <begin position="2"/>
        <end position="202"/>
    </location>
</feature>
<proteinExistence type="inferred from homology"/>
<dbReference type="NCBIfam" id="TIGR03128">
    <property type="entry name" value="RuMP_HxlA"/>
    <property type="match status" value="1"/>
</dbReference>
<dbReference type="GO" id="GO:0004590">
    <property type="term" value="F:orotidine-5'-phosphate decarboxylase activity"/>
    <property type="evidence" value="ECO:0007669"/>
    <property type="project" value="InterPro"/>
</dbReference>
<evidence type="ECO:0000256" key="4">
    <source>
        <dbReference type="ARBA" id="ARBA00012890"/>
    </source>
</evidence>
<dbReference type="AlphaFoldDB" id="A0A4R3K8Z4"/>
<dbReference type="InterPro" id="IPR041710">
    <property type="entry name" value="HPS/KGPDC"/>
</dbReference>
<organism evidence="9 10">
    <name type="scientific">Tepidibacillus fermentans</name>
    <dbReference type="NCBI Taxonomy" id="1281767"/>
    <lineage>
        <taxon>Bacteria</taxon>
        <taxon>Bacillati</taxon>
        <taxon>Bacillota</taxon>
        <taxon>Bacilli</taxon>
        <taxon>Bacillales</taxon>
        <taxon>Bacillaceae</taxon>
        <taxon>Tepidibacillus</taxon>
    </lineage>
</organism>
<evidence type="ECO:0000256" key="3">
    <source>
        <dbReference type="ARBA" id="ARBA00006350"/>
    </source>
</evidence>
<evidence type="ECO:0000256" key="7">
    <source>
        <dbReference type="ARBA" id="ARBA00023277"/>
    </source>
</evidence>
<keyword evidence="5" id="KW-0554">One-carbon metabolism</keyword>
<dbReference type="InterPro" id="IPR001754">
    <property type="entry name" value="OMPdeCOase_dom"/>
</dbReference>
<dbReference type="InterPro" id="IPR017553">
    <property type="entry name" value="3-hexulose-6-phosphate_synth"/>
</dbReference>
<dbReference type="OrthoDB" id="43475at2"/>